<dbReference type="PANTHER" id="PTHR40202">
    <property type="match status" value="1"/>
</dbReference>
<proteinExistence type="predicted"/>
<evidence type="ECO:0000313" key="2">
    <source>
        <dbReference type="EMBL" id="GAA0697334.1"/>
    </source>
</evidence>
<dbReference type="PANTHER" id="PTHR40202:SF1">
    <property type="entry name" value="HD DOMAIN-CONTAINING PROTEIN"/>
    <property type="match status" value="1"/>
</dbReference>
<gene>
    <name evidence="2" type="ORF">GCM10009104_27030</name>
</gene>
<protein>
    <submittedName>
        <fullName evidence="2">HD domain-containing protein</fullName>
    </submittedName>
</protein>
<organism evidence="2 3">
    <name type="scientific">Marinobacterium maritimum</name>
    <dbReference type="NCBI Taxonomy" id="500162"/>
    <lineage>
        <taxon>Bacteria</taxon>
        <taxon>Pseudomonadati</taxon>
        <taxon>Pseudomonadota</taxon>
        <taxon>Gammaproteobacteria</taxon>
        <taxon>Oceanospirillales</taxon>
        <taxon>Oceanospirillaceae</taxon>
        <taxon>Marinobacterium</taxon>
    </lineage>
</organism>
<comment type="caution">
    <text evidence="2">The sequence shown here is derived from an EMBL/GenBank/DDBJ whole genome shotgun (WGS) entry which is preliminary data.</text>
</comment>
<name>A0ABN1I8K5_9GAMM</name>
<accession>A0ABN1I8K5</accession>
<dbReference type="Pfam" id="PF01966">
    <property type="entry name" value="HD"/>
    <property type="match status" value="1"/>
</dbReference>
<dbReference type="Proteomes" id="UP001499915">
    <property type="component" value="Unassembled WGS sequence"/>
</dbReference>
<dbReference type="InterPro" id="IPR052567">
    <property type="entry name" value="OP_Dioxygenase"/>
</dbReference>
<feature type="domain" description="HD" evidence="1">
    <location>
        <begin position="32"/>
        <end position="102"/>
    </location>
</feature>
<dbReference type="SUPFAM" id="SSF109604">
    <property type="entry name" value="HD-domain/PDEase-like"/>
    <property type="match status" value="1"/>
</dbReference>
<sequence length="183" mass="20254">MTANQRAVLASIEQLYADMGQNTYGEGITQTEHGVQCAELARRAGENPALITAALLHDIGHLLEQVSAEHGNFRHDQVGAEYLLPLFGPEVAEPVRLHAQAKRYLCTVEEGYLACLSEASVFSLKHQGGMMTDAEVASFRQEPHFEAALKLRRWDDEGKDPELASLPFSRYGEFMQAALIHDC</sequence>
<evidence type="ECO:0000259" key="1">
    <source>
        <dbReference type="Pfam" id="PF01966"/>
    </source>
</evidence>
<dbReference type="Gene3D" id="1.10.3210.10">
    <property type="entry name" value="Hypothetical protein af1432"/>
    <property type="match status" value="1"/>
</dbReference>
<evidence type="ECO:0000313" key="3">
    <source>
        <dbReference type="Proteomes" id="UP001499915"/>
    </source>
</evidence>
<keyword evidence="3" id="KW-1185">Reference proteome</keyword>
<dbReference type="EMBL" id="BAAAET010000003">
    <property type="protein sequence ID" value="GAA0697334.1"/>
    <property type="molecule type" value="Genomic_DNA"/>
</dbReference>
<dbReference type="InterPro" id="IPR006674">
    <property type="entry name" value="HD_domain"/>
</dbReference>
<dbReference type="RefSeq" id="WP_343806877.1">
    <property type="nucleotide sequence ID" value="NZ_BAAAET010000003.1"/>
</dbReference>
<reference evidence="2 3" key="1">
    <citation type="journal article" date="2019" name="Int. J. Syst. Evol. Microbiol.">
        <title>The Global Catalogue of Microorganisms (GCM) 10K type strain sequencing project: providing services to taxonomists for standard genome sequencing and annotation.</title>
        <authorList>
            <consortium name="The Broad Institute Genomics Platform"/>
            <consortium name="The Broad Institute Genome Sequencing Center for Infectious Disease"/>
            <person name="Wu L."/>
            <person name="Ma J."/>
        </authorList>
    </citation>
    <scope>NUCLEOTIDE SEQUENCE [LARGE SCALE GENOMIC DNA]</scope>
    <source>
        <strain evidence="2 3">JCM 15134</strain>
    </source>
</reference>